<comment type="similarity">
    <text evidence="2">Belongs to the fimbrial protein family.</text>
</comment>
<evidence type="ECO:0000256" key="5">
    <source>
        <dbReference type="SAM" id="SignalP"/>
    </source>
</evidence>
<evidence type="ECO:0000256" key="2">
    <source>
        <dbReference type="ARBA" id="ARBA00006671"/>
    </source>
</evidence>
<comment type="subcellular location">
    <subcellularLocation>
        <location evidence="1">Fimbrium</location>
    </subcellularLocation>
</comment>
<evidence type="ECO:0000256" key="4">
    <source>
        <dbReference type="ARBA" id="ARBA00023263"/>
    </source>
</evidence>
<feature type="chain" id="PRO_5012258065" evidence="5">
    <location>
        <begin position="23"/>
        <end position="169"/>
    </location>
</feature>
<dbReference type="InterPro" id="IPR000259">
    <property type="entry name" value="Adhesion_dom_fimbrial"/>
</dbReference>
<protein>
    <submittedName>
        <fullName evidence="7">Pilus assembly protein</fullName>
    </submittedName>
</protein>
<keyword evidence="3 5" id="KW-0732">Signal</keyword>
<name>A0A1V9DHQ9_9GAMM</name>
<keyword evidence="4" id="KW-0281">Fimbrium</keyword>
<evidence type="ECO:0000313" key="8">
    <source>
        <dbReference type="Proteomes" id="UP000192769"/>
    </source>
</evidence>
<dbReference type="RefSeq" id="WP_081139657.1">
    <property type="nucleotide sequence ID" value="NZ_MWUE01000017.1"/>
</dbReference>
<evidence type="ECO:0000256" key="1">
    <source>
        <dbReference type="ARBA" id="ARBA00004561"/>
    </source>
</evidence>
<organism evidence="7 8">
    <name type="scientific">Pantoea latae</name>
    <dbReference type="NCBI Taxonomy" id="1964541"/>
    <lineage>
        <taxon>Bacteria</taxon>
        <taxon>Pseudomonadati</taxon>
        <taxon>Pseudomonadota</taxon>
        <taxon>Gammaproteobacteria</taxon>
        <taxon>Enterobacterales</taxon>
        <taxon>Erwiniaceae</taxon>
        <taxon>Pantoea</taxon>
    </lineage>
</organism>
<dbReference type="PANTHER" id="PTHR33420:SF3">
    <property type="entry name" value="FIMBRIAL SUBUNIT ELFA"/>
    <property type="match status" value="1"/>
</dbReference>
<dbReference type="GO" id="GO:0009289">
    <property type="term" value="C:pilus"/>
    <property type="evidence" value="ECO:0007669"/>
    <property type="project" value="UniProtKB-SubCell"/>
</dbReference>
<gene>
    <name evidence="7" type="ORF">B2J69_12680</name>
</gene>
<proteinExistence type="inferred from homology"/>
<dbReference type="InterPro" id="IPR008966">
    <property type="entry name" value="Adhesion_dom_sf"/>
</dbReference>
<feature type="domain" description="Fimbrial-type adhesion" evidence="6">
    <location>
        <begin position="28"/>
        <end position="168"/>
    </location>
</feature>
<dbReference type="EMBL" id="MWUE01000017">
    <property type="protein sequence ID" value="OQP33391.1"/>
    <property type="molecule type" value="Genomic_DNA"/>
</dbReference>
<dbReference type="AlphaFoldDB" id="A0A1V9DHQ9"/>
<dbReference type="GO" id="GO:0043709">
    <property type="term" value="P:cell adhesion involved in single-species biofilm formation"/>
    <property type="evidence" value="ECO:0007669"/>
    <property type="project" value="TreeGrafter"/>
</dbReference>
<dbReference type="OrthoDB" id="6466381at2"/>
<dbReference type="Pfam" id="PF00419">
    <property type="entry name" value="Fimbrial"/>
    <property type="match status" value="1"/>
</dbReference>
<dbReference type="SUPFAM" id="SSF49401">
    <property type="entry name" value="Bacterial adhesins"/>
    <property type="match status" value="1"/>
</dbReference>
<dbReference type="InterPro" id="IPR036937">
    <property type="entry name" value="Adhesion_dom_fimbrial_sf"/>
</dbReference>
<evidence type="ECO:0000256" key="3">
    <source>
        <dbReference type="ARBA" id="ARBA00022729"/>
    </source>
</evidence>
<dbReference type="Proteomes" id="UP000192769">
    <property type="component" value="Unassembled WGS sequence"/>
</dbReference>
<feature type="signal peptide" evidence="5">
    <location>
        <begin position="1"/>
        <end position="22"/>
    </location>
</feature>
<dbReference type="InterPro" id="IPR050263">
    <property type="entry name" value="Bact_Fimbrial_Adh_Pro"/>
</dbReference>
<evidence type="ECO:0000313" key="7">
    <source>
        <dbReference type="EMBL" id="OQP33391.1"/>
    </source>
</evidence>
<dbReference type="Gene3D" id="2.60.40.1090">
    <property type="entry name" value="Fimbrial-type adhesion domain"/>
    <property type="match status" value="1"/>
</dbReference>
<evidence type="ECO:0000259" key="6">
    <source>
        <dbReference type="Pfam" id="PF00419"/>
    </source>
</evidence>
<comment type="caution">
    <text evidence="7">The sequence shown here is derived from an EMBL/GenBank/DDBJ whole genome shotgun (WGS) entry which is preliminary data.</text>
</comment>
<reference evidence="7 8" key="1">
    <citation type="submission" date="2017-02" db="EMBL/GenBank/DDBJ databases">
        <title>Whole genome shotgun sequence of Pantoea agglomerans strain AS1 isolated from a cycad, Zamia floridana in Central Florida, USA.</title>
        <authorList>
            <person name="Lata P."/>
            <person name="Govindarajan S."/>
            <person name="Qi F."/>
            <person name="Li J.-L."/>
            <person name="Maurya S.K."/>
            <person name="Sahoo M.K."/>
        </authorList>
    </citation>
    <scope>NUCLEOTIDE SEQUENCE [LARGE SCALE GENOMIC DNA]</scope>
    <source>
        <strain evidence="7 8">AS1</strain>
    </source>
</reference>
<dbReference type="PANTHER" id="PTHR33420">
    <property type="entry name" value="FIMBRIAL SUBUNIT ELFA-RELATED"/>
    <property type="match status" value="1"/>
</dbReference>
<sequence>MKKVSVLALSLMAAAYISAAQASDGTVTFTGLIKSQTCTANSPVVVLPELGTGALTTAAQVAGAMDFKISLTDCSPATGNVYAYFEQGANVNANGRLNNTGAATNLDLQLLDSAKSPINIGSADQTSSATTVPLTNGQASLSYSAQYYATGPVTAGSVASSVTFSIVYL</sequence>
<keyword evidence="8" id="KW-1185">Reference proteome</keyword>
<accession>A0A1V9DHQ9</accession>